<accession>A0ABT1NK07</accession>
<dbReference type="PANTHER" id="PTHR30399">
    <property type="entry name" value="UNCHARACTERIZED PROTEIN YGJP"/>
    <property type="match status" value="1"/>
</dbReference>
<protein>
    <submittedName>
        <fullName evidence="2">M48 family metallopeptidase</fullName>
    </submittedName>
</protein>
<name>A0ABT1NK07_9FIRM</name>
<dbReference type="RefSeq" id="WP_255227755.1">
    <property type="nucleotide sequence ID" value="NZ_JAJEKE010000010.1"/>
</dbReference>
<organism evidence="2 3">
    <name type="scientific">Lutispora saccharofermentans</name>
    <dbReference type="NCBI Taxonomy" id="3024236"/>
    <lineage>
        <taxon>Bacteria</taxon>
        <taxon>Bacillati</taxon>
        <taxon>Bacillota</taxon>
        <taxon>Clostridia</taxon>
        <taxon>Lutisporales</taxon>
        <taxon>Lutisporaceae</taxon>
        <taxon>Lutispora</taxon>
    </lineage>
</organism>
<sequence length="237" mass="27724">MKLSVEYGTQTIEFEVEYKKRKTLGIRIAPPGVINIKAPVGVGEDRVLEIVKSKAKWIVQKLSEIKHLEGQKRNRQYVDGETFLYMGAEYPLKIIYDEAYRKPVAKLENGSLCVYTGAKGEELIKSALTDWYKDKAKEKICERIEYYQPFFNITPAQIKVKEQKKRWGSCTSKRVLLFNWRIIMAPLNVMDYIIVHEMCHLIHMDHSKNFWSLVKSILPDYEERKLWLKMNGAAMNL</sequence>
<dbReference type="InterPro" id="IPR053136">
    <property type="entry name" value="UTP_pyrophosphatase-like"/>
</dbReference>
<dbReference type="Pfam" id="PF01863">
    <property type="entry name" value="YgjP-like"/>
    <property type="match status" value="1"/>
</dbReference>
<dbReference type="EMBL" id="JAJEKE010000010">
    <property type="protein sequence ID" value="MCQ1530236.1"/>
    <property type="molecule type" value="Genomic_DNA"/>
</dbReference>
<dbReference type="Gene3D" id="3.30.2010.10">
    <property type="entry name" value="Metalloproteases ('zincins'), catalytic domain"/>
    <property type="match status" value="1"/>
</dbReference>
<proteinExistence type="predicted"/>
<dbReference type="Proteomes" id="UP001651880">
    <property type="component" value="Unassembled WGS sequence"/>
</dbReference>
<evidence type="ECO:0000313" key="2">
    <source>
        <dbReference type="EMBL" id="MCQ1530236.1"/>
    </source>
</evidence>
<dbReference type="CDD" id="cd07344">
    <property type="entry name" value="M48_yhfN_like"/>
    <property type="match status" value="1"/>
</dbReference>
<gene>
    <name evidence="2" type="ORF">LJD61_11835</name>
</gene>
<evidence type="ECO:0000259" key="1">
    <source>
        <dbReference type="Pfam" id="PF01863"/>
    </source>
</evidence>
<reference evidence="2 3" key="1">
    <citation type="submission" date="2021-10" db="EMBL/GenBank/DDBJ databases">
        <title>Lutispora strain m25 sp. nov., a thermophilic, non-spore-forming bacterium isolated from a lab-scale methanogenic bioreactor digesting anaerobic sludge.</title>
        <authorList>
            <person name="El Houari A."/>
            <person name="Mcdonald J."/>
        </authorList>
    </citation>
    <scope>NUCLEOTIDE SEQUENCE [LARGE SCALE GENOMIC DNA]</scope>
    <source>
        <strain evidence="3">m25</strain>
    </source>
</reference>
<dbReference type="InterPro" id="IPR002725">
    <property type="entry name" value="YgjP-like_metallopeptidase"/>
</dbReference>
<feature type="domain" description="YgjP-like metallopeptidase" evidence="1">
    <location>
        <begin position="22"/>
        <end position="230"/>
    </location>
</feature>
<evidence type="ECO:0000313" key="3">
    <source>
        <dbReference type="Proteomes" id="UP001651880"/>
    </source>
</evidence>
<comment type="caution">
    <text evidence="2">The sequence shown here is derived from an EMBL/GenBank/DDBJ whole genome shotgun (WGS) entry which is preliminary data.</text>
</comment>
<keyword evidence="3" id="KW-1185">Reference proteome</keyword>
<dbReference type="PANTHER" id="PTHR30399:SF1">
    <property type="entry name" value="UTP PYROPHOSPHATASE"/>
    <property type="match status" value="1"/>
</dbReference>